<feature type="compositionally biased region" description="Low complexity" evidence="1">
    <location>
        <begin position="95"/>
        <end position="120"/>
    </location>
</feature>
<dbReference type="Proteomes" id="UP001597097">
    <property type="component" value="Unassembled WGS sequence"/>
</dbReference>
<name>A0ABW4GAJ0_9ACTN</name>
<feature type="transmembrane region" description="Helical" evidence="2">
    <location>
        <begin position="12"/>
        <end position="34"/>
    </location>
</feature>
<dbReference type="RefSeq" id="WP_219535171.1">
    <property type="nucleotide sequence ID" value="NZ_JAHKRM010000025.1"/>
</dbReference>
<comment type="caution">
    <text evidence="3">The sequence shown here is derived from an EMBL/GenBank/DDBJ whole genome shotgun (WGS) entry which is preliminary data.</text>
</comment>
<reference evidence="4" key="1">
    <citation type="journal article" date="2019" name="Int. J. Syst. Evol. Microbiol.">
        <title>The Global Catalogue of Microorganisms (GCM) 10K type strain sequencing project: providing services to taxonomists for standard genome sequencing and annotation.</title>
        <authorList>
            <consortium name="The Broad Institute Genomics Platform"/>
            <consortium name="The Broad Institute Genome Sequencing Center for Infectious Disease"/>
            <person name="Wu L."/>
            <person name="Ma J."/>
        </authorList>
    </citation>
    <scope>NUCLEOTIDE SEQUENCE [LARGE SCALE GENOMIC DNA]</scope>
    <source>
        <strain evidence="4">CGMCC 1.15399</strain>
    </source>
</reference>
<evidence type="ECO:0000256" key="2">
    <source>
        <dbReference type="SAM" id="Phobius"/>
    </source>
</evidence>
<keyword evidence="2" id="KW-0812">Transmembrane</keyword>
<evidence type="ECO:0000313" key="3">
    <source>
        <dbReference type="EMBL" id="MFD1539538.1"/>
    </source>
</evidence>
<keyword evidence="4" id="KW-1185">Reference proteome</keyword>
<gene>
    <name evidence="3" type="ORF">ACFSJ0_20960</name>
</gene>
<organism evidence="3 4">
    <name type="scientific">Nonomuraea guangzhouensis</name>
    <dbReference type="NCBI Taxonomy" id="1291555"/>
    <lineage>
        <taxon>Bacteria</taxon>
        <taxon>Bacillati</taxon>
        <taxon>Actinomycetota</taxon>
        <taxon>Actinomycetes</taxon>
        <taxon>Streptosporangiales</taxon>
        <taxon>Streptosporangiaceae</taxon>
        <taxon>Nonomuraea</taxon>
    </lineage>
</organism>
<dbReference type="EMBL" id="JBHUCM010000017">
    <property type="protein sequence ID" value="MFD1539538.1"/>
    <property type="molecule type" value="Genomic_DNA"/>
</dbReference>
<feature type="compositionally biased region" description="Low complexity" evidence="1">
    <location>
        <begin position="68"/>
        <end position="80"/>
    </location>
</feature>
<evidence type="ECO:0000256" key="1">
    <source>
        <dbReference type="SAM" id="MobiDB-lite"/>
    </source>
</evidence>
<proteinExistence type="predicted"/>
<accession>A0ABW4GAJ0</accession>
<keyword evidence="2" id="KW-0472">Membrane</keyword>
<keyword evidence="2" id="KW-1133">Transmembrane helix</keyword>
<feature type="compositionally biased region" description="Basic residues" evidence="1">
    <location>
        <begin position="158"/>
        <end position="169"/>
    </location>
</feature>
<sequence>MDHTERRRRILMVTGLLAGGLMLAIAAILVGGAFTGTQLTMASLPDHGHPGPHRREPGVIESKLARYRVPVTRPVRTTQPSTNPTPTLRTRKTVKATPTATPASTRPTGTRVSPSSGLSPAPSPHRGARPTPLVLSEAATGRTPPPSSTPQSQSPSPRKTKKRWPGKRP</sequence>
<evidence type="ECO:0000313" key="4">
    <source>
        <dbReference type="Proteomes" id="UP001597097"/>
    </source>
</evidence>
<feature type="region of interest" description="Disordered" evidence="1">
    <location>
        <begin position="67"/>
        <end position="169"/>
    </location>
</feature>
<protein>
    <submittedName>
        <fullName evidence="3">Uncharacterized protein</fullName>
    </submittedName>
</protein>